<name>A0ABT7EQ94_9GAMM</name>
<reference evidence="2 3" key="1">
    <citation type="submission" date="2023-05" db="EMBL/GenBank/DDBJ databases">
        <title>Pseudoalteromonas ardens sp. nov., Pseudoalteromonas obscura sp. nov., and Pseudoalteromonas umbrosa sp. nov., isolated from the coral Montipora capitata.</title>
        <authorList>
            <person name="Thomas E.M."/>
            <person name="Smith E.M."/>
            <person name="Papke E."/>
            <person name="Shlafstein M.D."/>
            <person name="Oline D.K."/>
            <person name="Videau P."/>
            <person name="Saw J.H."/>
            <person name="Strangman W.K."/>
            <person name="Ushijima B."/>
        </authorList>
    </citation>
    <scope>NUCLEOTIDE SEQUENCE [LARGE SCALE GENOMIC DNA]</scope>
    <source>
        <strain evidence="2 3">P94</strain>
    </source>
</reference>
<dbReference type="Proteomes" id="UP001231915">
    <property type="component" value="Unassembled WGS sequence"/>
</dbReference>
<comment type="caution">
    <text evidence="2">The sequence shown here is derived from an EMBL/GenBank/DDBJ whole genome shotgun (WGS) entry which is preliminary data.</text>
</comment>
<evidence type="ECO:0000313" key="3">
    <source>
        <dbReference type="Proteomes" id="UP001231915"/>
    </source>
</evidence>
<dbReference type="RefSeq" id="WP_284138165.1">
    <property type="nucleotide sequence ID" value="NZ_JASJUT010000009.1"/>
</dbReference>
<feature type="coiled-coil region" evidence="1">
    <location>
        <begin position="251"/>
        <end position="304"/>
    </location>
</feature>
<gene>
    <name evidence="2" type="ORF">QNM18_19350</name>
</gene>
<evidence type="ECO:0000256" key="1">
    <source>
        <dbReference type="SAM" id="Coils"/>
    </source>
</evidence>
<protein>
    <recommendedName>
        <fullName evidence="4">Lipoprotein</fullName>
    </recommendedName>
</protein>
<feature type="coiled-coil region" evidence="1">
    <location>
        <begin position="36"/>
        <end position="93"/>
    </location>
</feature>
<organism evidence="2 3">
    <name type="scientific">Pseudoalteromonas obscura</name>
    <dbReference type="NCBI Taxonomy" id="3048491"/>
    <lineage>
        <taxon>Bacteria</taxon>
        <taxon>Pseudomonadati</taxon>
        <taxon>Pseudomonadota</taxon>
        <taxon>Gammaproteobacteria</taxon>
        <taxon>Alteromonadales</taxon>
        <taxon>Pseudoalteromonadaceae</taxon>
        <taxon>Pseudoalteromonas</taxon>
    </lineage>
</organism>
<evidence type="ECO:0000313" key="2">
    <source>
        <dbReference type="EMBL" id="MDK2597214.1"/>
    </source>
</evidence>
<proteinExistence type="predicted"/>
<keyword evidence="1" id="KW-0175">Coiled coil</keyword>
<dbReference type="EMBL" id="JASJUT010000009">
    <property type="protein sequence ID" value="MDK2597214.1"/>
    <property type="molecule type" value="Genomic_DNA"/>
</dbReference>
<accession>A0ABT7EQ94</accession>
<keyword evidence="3" id="KW-1185">Reference proteome</keyword>
<sequence length="326" mass="36470">MRMKVGLVFGALLLNITGCKTLDSVQNSLGGSSPTTEQVQAAYSRAEASYKEAQQAMYLANVESLIDYDSERIQKAQKEWKELEENFSDLKSKPFEALDSASFFSSQTVSGEIIELSQEVLALVAGAQAAKQLILSVLEPVRSHFAVLDKFATEEHFSTRYRKLSERHNKFKAMLVNGKQLEVEAMLPEYTALLTALEISAVELHYLGEIVAQLRAIAASPKAEVLPSVTMDANNTSEYAKQYIHSNVRNYEQIEAKVKQAQLQLQRIEHLYQEHLVRKQALANNQVEEQLLILESQLLALTEKAGLGDLRHLTFAEQLAAVKEKL</sequence>
<evidence type="ECO:0008006" key="4">
    <source>
        <dbReference type="Google" id="ProtNLM"/>
    </source>
</evidence>